<accession>A0A9K3GII4</accession>
<dbReference type="EMBL" id="BDIP01001826">
    <property type="protein sequence ID" value="GIQ85214.1"/>
    <property type="molecule type" value="Genomic_DNA"/>
</dbReference>
<keyword evidence="3" id="KW-1185">Reference proteome</keyword>
<dbReference type="Proteomes" id="UP000265618">
    <property type="component" value="Unassembled WGS sequence"/>
</dbReference>
<evidence type="ECO:0000313" key="2">
    <source>
        <dbReference type="EMBL" id="GIQ85214.1"/>
    </source>
</evidence>
<dbReference type="AlphaFoldDB" id="A0A9K3GII4"/>
<proteinExistence type="predicted"/>
<evidence type="ECO:0000256" key="1">
    <source>
        <dbReference type="SAM" id="Phobius"/>
    </source>
</evidence>
<feature type="transmembrane region" description="Helical" evidence="1">
    <location>
        <begin position="12"/>
        <end position="38"/>
    </location>
</feature>
<keyword evidence="1" id="KW-0472">Membrane</keyword>
<organism evidence="2 3">
    <name type="scientific">Kipferlia bialata</name>
    <dbReference type="NCBI Taxonomy" id="797122"/>
    <lineage>
        <taxon>Eukaryota</taxon>
        <taxon>Metamonada</taxon>
        <taxon>Carpediemonas-like organisms</taxon>
        <taxon>Kipferlia</taxon>
    </lineage>
</organism>
<comment type="caution">
    <text evidence="2">The sequence shown here is derived from an EMBL/GenBank/DDBJ whole genome shotgun (WGS) entry which is preliminary data.</text>
</comment>
<reference evidence="2 3" key="1">
    <citation type="journal article" date="2018" name="PLoS ONE">
        <title>The draft genome of Kipferlia bialata reveals reductive genome evolution in fornicate parasites.</title>
        <authorList>
            <person name="Tanifuji G."/>
            <person name="Takabayashi S."/>
            <person name="Kume K."/>
            <person name="Takagi M."/>
            <person name="Nakayama T."/>
            <person name="Kamikawa R."/>
            <person name="Inagaki Y."/>
            <person name="Hashimoto T."/>
        </authorList>
    </citation>
    <scope>NUCLEOTIDE SEQUENCE [LARGE SCALE GENOMIC DNA]</scope>
    <source>
        <strain evidence="2">NY0173</strain>
    </source>
</reference>
<name>A0A9K3GII4_9EUKA</name>
<gene>
    <name evidence="2" type="ORF">KIPB_006850</name>
</gene>
<protein>
    <submittedName>
        <fullName evidence="2">Uncharacterized protein</fullName>
    </submittedName>
</protein>
<keyword evidence="1" id="KW-1133">Transmembrane helix</keyword>
<keyword evidence="1" id="KW-0812">Transmembrane</keyword>
<sequence length="68" mass="7331">MTEHGEREGGVWGANLVGVPAASVNVFVCTVSSALSLWNTRYSRDIYSETELYGDTSPEVVPVVIVKS</sequence>
<evidence type="ECO:0000313" key="3">
    <source>
        <dbReference type="Proteomes" id="UP000265618"/>
    </source>
</evidence>